<protein>
    <submittedName>
        <fullName evidence="3">Stabilizer of axonemal microtubules 2</fullName>
    </submittedName>
</protein>
<comment type="caution">
    <text evidence="3">The sequence shown here is derived from an EMBL/GenBank/DDBJ whole genome shotgun (WGS) entry which is preliminary data.</text>
</comment>
<proteinExistence type="inferred from homology"/>
<accession>A0A6A4WZ16</accession>
<reference evidence="3 4" key="1">
    <citation type="submission" date="2019-07" db="EMBL/GenBank/DDBJ databases">
        <title>Draft genome assembly of a fouling barnacle, Amphibalanus amphitrite (Darwin, 1854): The first reference genome for Thecostraca.</title>
        <authorList>
            <person name="Kim W."/>
        </authorList>
    </citation>
    <scope>NUCLEOTIDE SEQUENCE [LARGE SCALE GENOMIC DNA]</scope>
    <source>
        <strain evidence="3">SNU_AA5</strain>
        <tissue evidence="3">Soma without cirri and trophi</tissue>
    </source>
</reference>
<dbReference type="PANTHER" id="PTHR31516">
    <property type="entry name" value="STABILIZER OF AXONEMAL MICROTUBULES 2"/>
    <property type="match status" value="1"/>
</dbReference>
<dbReference type="AlphaFoldDB" id="A0A6A4WZ16"/>
<dbReference type="GO" id="GO:0005856">
    <property type="term" value="C:cytoskeleton"/>
    <property type="evidence" value="ECO:0007669"/>
    <property type="project" value="TreeGrafter"/>
</dbReference>
<name>A0A6A4WZ16_AMPAM</name>
<keyword evidence="4" id="KW-1185">Reference proteome</keyword>
<feature type="region of interest" description="Disordered" evidence="2">
    <location>
        <begin position="289"/>
        <end position="325"/>
    </location>
</feature>
<evidence type="ECO:0000313" key="4">
    <source>
        <dbReference type="Proteomes" id="UP000440578"/>
    </source>
</evidence>
<dbReference type="InterPro" id="IPR033336">
    <property type="entry name" value="SAXO1/2"/>
</dbReference>
<feature type="region of interest" description="Disordered" evidence="2">
    <location>
        <begin position="82"/>
        <end position="153"/>
    </location>
</feature>
<evidence type="ECO:0000256" key="1">
    <source>
        <dbReference type="ARBA" id="ARBA00008738"/>
    </source>
</evidence>
<gene>
    <name evidence="3" type="primary">SAXO2</name>
    <name evidence="3" type="ORF">FJT64_001741</name>
</gene>
<evidence type="ECO:0000256" key="2">
    <source>
        <dbReference type="SAM" id="MobiDB-lite"/>
    </source>
</evidence>
<dbReference type="EMBL" id="VIIS01000137">
    <property type="protein sequence ID" value="KAF0312746.1"/>
    <property type="molecule type" value="Genomic_DNA"/>
</dbReference>
<dbReference type="Proteomes" id="UP000440578">
    <property type="component" value="Unassembled WGS sequence"/>
</dbReference>
<feature type="compositionally biased region" description="Low complexity" evidence="2">
    <location>
        <begin position="121"/>
        <end position="132"/>
    </location>
</feature>
<sequence>MTPSEKQSTEYKEKFYPKGDGRQPSCKPAKSADTVKEPMEDLTIQRQDFTGRTAPRPPAFKPDLDYRGPCQPLEAETTYVVDFPPRAGSKRSPIKPQGRVTDHRAPLCDKTQNRVSFRPYAPGEAAEAKPAACRPRQGLHGVEQPLSADTTNRTDYCRKPICVNRVRAPHDTHKSDQPLDDRTMYRHDYPAKQPPCMETVRLPPWQPPTVPMDGQTTQRTHYTPKCPDVNASFKPNRQYEQPCQPMDDRTTQKESFQVYGPRPREEYPWMKKKPYDGPCAPLNSDTIYRGDFGPKAGRRPPAARPPAGPVQERSPLLDATTYRKDFVPRQRDVAVSCKPDREYAPPERPLDTDTTYKGDFVGCPGRRPPAFVPRSGQQSGSPMDLRTVHKSTFVPLRCPAEGLRSRQNPCYQFVDCKSEHELFEPKSDPMCDTLQSGFQPQLT</sequence>
<feature type="region of interest" description="Disordered" evidence="2">
    <location>
        <begin position="1"/>
        <end position="68"/>
    </location>
</feature>
<organism evidence="3 4">
    <name type="scientific">Amphibalanus amphitrite</name>
    <name type="common">Striped barnacle</name>
    <name type="synonym">Balanus amphitrite</name>
    <dbReference type="NCBI Taxonomy" id="1232801"/>
    <lineage>
        <taxon>Eukaryota</taxon>
        <taxon>Metazoa</taxon>
        <taxon>Ecdysozoa</taxon>
        <taxon>Arthropoda</taxon>
        <taxon>Crustacea</taxon>
        <taxon>Multicrustacea</taxon>
        <taxon>Cirripedia</taxon>
        <taxon>Thoracica</taxon>
        <taxon>Thoracicalcarea</taxon>
        <taxon>Balanomorpha</taxon>
        <taxon>Balanoidea</taxon>
        <taxon>Balanidae</taxon>
        <taxon>Amphibalaninae</taxon>
        <taxon>Amphibalanus</taxon>
    </lineage>
</organism>
<dbReference type="PANTHER" id="PTHR31516:SF17">
    <property type="entry name" value="STABILIZER OF AXONEMAL MICROTUBULES 2"/>
    <property type="match status" value="1"/>
</dbReference>
<dbReference type="OrthoDB" id="365640at2759"/>
<comment type="similarity">
    <text evidence="1">Belongs to the FAM154 family.</text>
</comment>
<dbReference type="GO" id="GO:0008017">
    <property type="term" value="F:microtubule binding"/>
    <property type="evidence" value="ECO:0007669"/>
    <property type="project" value="InterPro"/>
</dbReference>
<evidence type="ECO:0000313" key="3">
    <source>
        <dbReference type="EMBL" id="KAF0312746.1"/>
    </source>
</evidence>
<feature type="compositionally biased region" description="Basic and acidic residues" evidence="2">
    <location>
        <begin position="7"/>
        <end position="21"/>
    </location>
</feature>